<sequence length="163" mass="18914">MVGVKSVTMDGETICVFSSAIYIFESSTGDHLDVDMIVSEVSLRKYKDRESLIIEIELEDGRSISSFMFLKSLPGKLPRLHLFCEIDKDHDYEGILRISEDDSAFPDIEEGITLEDIRKVEMPNEKITLKLNLPIDQVEWLKMKKNKELNELFKEFLYEKMTL</sequence>
<proteinExistence type="predicted"/>
<evidence type="ECO:0000313" key="1">
    <source>
        <dbReference type="EMBL" id="MBP2242245.1"/>
    </source>
</evidence>
<accession>A0ABS4RH71</accession>
<gene>
    <name evidence="1" type="ORF">J2Z40_002819</name>
</gene>
<keyword evidence="2" id="KW-1185">Reference proteome</keyword>
<organism evidence="1 2">
    <name type="scientific">Cytobacillus eiseniae</name>
    <dbReference type="NCBI Taxonomy" id="762947"/>
    <lineage>
        <taxon>Bacteria</taxon>
        <taxon>Bacillati</taxon>
        <taxon>Bacillota</taxon>
        <taxon>Bacilli</taxon>
        <taxon>Bacillales</taxon>
        <taxon>Bacillaceae</taxon>
        <taxon>Cytobacillus</taxon>
    </lineage>
</organism>
<dbReference type="EMBL" id="JAGIKZ010000017">
    <property type="protein sequence ID" value="MBP2242245.1"/>
    <property type="molecule type" value="Genomic_DNA"/>
</dbReference>
<comment type="caution">
    <text evidence="1">The sequence shown here is derived from an EMBL/GenBank/DDBJ whole genome shotgun (WGS) entry which is preliminary data.</text>
</comment>
<evidence type="ECO:0008006" key="3">
    <source>
        <dbReference type="Google" id="ProtNLM"/>
    </source>
</evidence>
<name>A0ABS4RH71_9BACI</name>
<evidence type="ECO:0000313" key="2">
    <source>
        <dbReference type="Proteomes" id="UP001519293"/>
    </source>
</evidence>
<protein>
    <recommendedName>
        <fullName evidence="3">IDEAL domain-containing protein</fullName>
    </recommendedName>
</protein>
<dbReference type="Proteomes" id="UP001519293">
    <property type="component" value="Unassembled WGS sequence"/>
</dbReference>
<reference evidence="1 2" key="1">
    <citation type="submission" date="2021-03" db="EMBL/GenBank/DDBJ databases">
        <title>Genomic Encyclopedia of Type Strains, Phase IV (KMG-IV): sequencing the most valuable type-strain genomes for metagenomic binning, comparative biology and taxonomic classification.</title>
        <authorList>
            <person name="Goeker M."/>
        </authorList>
    </citation>
    <scope>NUCLEOTIDE SEQUENCE [LARGE SCALE GENOMIC DNA]</scope>
    <source>
        <strain evidence="1 2">DSM 26675</strain>
    </source>
</reference>
<dbReference type="RefSeq" id="WP_066398005.1">
    <property type="nucleotide sequence ID" value="NZ_JAGIKZ010000017.1"/>
</dbReference>